<feature type="compositionally biased region" description="Polar residues" evidence="1">
    <location>
        <begin position="473"/>
        <end position="483"/>
    </location>
</feature>
<comment type="caution">
    <text evidence="2">The sequence shown here is derived from an EMBL/GenBank/DDBJ whole genome shotgun (WGS) entry which is preliminary data.</text>
</comment>
<organism evidence="2 3">
    <name type="scientific">Eubacterium ramulus</name>
    <dbReference type="NCBI Taxonomy" id="39490"/>
    <lineage>
        <taxon>Bacteria</taxon>
        <taxon>Bacillati</taxon>
        <taxon>Bacillota</taxon>
        <taxon>Clostridia</taxon>
        <taxon>Eubacteriales</taxon>
        <taxon>Eubacteriaceae</taxon>
        <taxon>Eubacterium</taxon>
    </lineage>
</organism>
<proteinExistence type="predicted"/>
<dbReference type="RefSeq" id="WP_154315176.1">
    <property type="nucleotide sequence ID" value="NZ_WKRA01000040.1"/>
</dbReference>
<sequence length="490" mass="54634">MELNFGIVEGLPDEEQRQLRELKYIYDYHRTTNRKKRRYYNGKITLQEVNLGIALPYGIRRLQIGCSWGAKTVDVLAARSMFDGFVTENGTKSEHMDAIMRRNHLIAEYNKAVKEELKYGCAFAAVSGKEKNARVRFYSPHCAAASWDAAEGRIKCGFAFEDDRRDESDTTWSPEHVNFYTETAIWVLDREGGHWHATEYPHKFGEPLMVALTWDATNDKPFGQSRLKEPVRRLIEGYVRTVANATIGLEFATSPQKYLLGITDEQYDVLIDNKFKQYVGSVLLGTTNPETGEKPSFGQLMQGNIEPHVQMLRMLATQYSAATGLTVTDVGVVNDANPTSSEAIIAQSQTLILMAEQLNRTNGDALYRIGKMALAIELGSTPGELPDNEKEIIAHFKNPAMPSVASTTDAALKIATAREGFAQTDIFLEMIGFDQADIRRIRAQEQRAKGSNILTEEFDDENIDESMGAVHNKNVQNQPESGGSNAGVGA</sequence>
<dbReference type="InterPro" id="IPR021145">
    <property type="entry name" value="Portal_protein_SPP1_Gp6-like"/>
</dbReference>
<dbReference type="Proteomes" id="UP000431304">
    <property type="component" value="Unassembled WGS sequence"/>
</dbReference>
<dbReference type="Pfam" id="PF05133">
    <property type="entry name" value="SPP1_portal"/>
    <property type="match status" value="1"/>
</dbReference>
<feature type="region of interest" description="Disordered" evidence="1">
    <location>
        <begin position="452"/>
        <end position="490"/>
    </location>
</feature>
<evidence type="ECO:0000256" key="1">
    <source>
        <dbReference type="SAM" id="MobiDB-lite"/>
    </source>
</evidence>
<evidence type="ECO:0000313" key="3">
    <source>
        <dbReference type="Proteomes" id="UP000431304"/>
    </source>
</evidence>
<accession>A0A844E732</accession>
<reference evidence="2 3" key="1">
    <citation type="journal article" date="2019" name="Nat. Med.">
        <title>A library of human gut bacterial isolates paired with longitudinal multiomics data enables mechanistic microbiome research.</title>
        <authorList>
            <person name="Poyet M."/>
            <person name="Groussin M."/>
            <person name="Gibbons S.M."/>
            <person name="Avila-Pacheco J."/>
            <person name="Jiang X."/>
            <person name="Kearney S.M."/>
            <person name="Perrotta A.R."/>
            <person name="Berdy B."/>
            <person name="Zhao S."/>
            <person name="Lieberman T.D."/>
            <person name="Swanson P.K."/>
            <person name="Smith M."/>
            <person name="Roesemann S."/>
            <person name="Alexander J.E."/>
            <person name="Rich S.A."/>
            <person name="Livny J."/>
            <person name="Vlamakis H."/>
            <person name="Clish C."/>
            <person name="Bullock K."/>
            <person name="Deik A."/>
            <person name="Scott J."/>
            <person name="Pierce K.A."/>
            <person name="Xavier R.J."/>
            <person name="Alm E.J."/>
        </authorList>
    </citation>
    <scope>NUCLEOTIDE SEQUENCE [LARGE SCALE GENOMIC DNA]</scope>
    <source>
        <strain evidence="2 3">BIOML-A3</strain>
    </source>
</reference>
<dbReference type="EMBL" id="WKRA01000040">
    <property type="protein sequence ID" value="MSD17364.1"/>
    <property type="molecule type" value="Genomic_DNA"/>
</dbReference>
<gene>
    <name evidence="2" type="ORF">GKE72_15145</name>
</gene>
<evidence type="ECO:0000313" key="2">
    <source>
        <dbReference type="EMBL" id="MSD17364.1"/>
    </source>
</evidence>
<protein>
    <submittedName>
        <fullName evidence="2">Phage portal protein</fullName>
    </submittedName>
</protein>
<name>A0A844E732_EUBRA</name>
<dbReference type="AlphaFoldDB" id="A0A844E732"/>